<feature type="region of interest" description="Disordered" evidence="1">
    <location>
        <begin position="209"/>
        <end position="233"/>
    </location>
</feature>
<evidence type="ECO:0000256" key="1">
    <source>
        <dbReference type="SAM" id="MobiDB-lite"/>
    </source>
</evidence>
<comment type="caution">
    <text evidence="2">The sequence shown here is derived from an EMBL/GenBank/DDBJ whole genome shotgun (WGS) entry which is preliminary data.</text>
</comment>
<protein>
    <submittedName>
        <fullName evidence="2">Uncharacterized protein</fullName>
    </submittedName>
</protein>
<evidence type="ECO:0000313" key="3">
    <source>
        <dbReference type="Proteomes" id="UP001174934"/>
    </source>
</evidence>
<organism evidence="2 3">
    <name type="scientific">Bombardia bombarda</name>
    <dbReference type="NCBI Taxonomy" id="252184"/>
    <lineage>
        <taxon>Eukaryota</taxon>
        <taxon>Fungi</taxon>
        <taxon>Dikarya</taxon>
        <taxon>Ascomycota</taxon>
        <taxon>Pezizomycotina</taxon>
        <taxon>Sordariomycetes</taxon>
        <taxon>Sordariomycetidae</taxon>
        <taxon>Sordariales</taxon>
        <taxon>Lasiosphaeriaceae</taxon>
        <taxon>Bombardia</taxon>
    </lineage>
</organism>
<sequence length="412" mass="47193">MPAATLQRMPPEIRLMIWSEVGRLDDFKSLLQVDRVTRAELAKLRIILEPHCSDGQWLRFEAAQFPGRPLSKKWSISDLDSPLARNFQHYQPYEIAIEFHAPKDVYNPAAILMFHAKVYDVRQILDWMEPAPANQALSIHFYEPSPTQYSRGHPPAKGFWVNRLQIGTSTAHLRQGSCILGSECRHKLLCPSWEFKEAATPVSLCLPEKRSRGKRSKERRDQTPCFYEPGGGGDDGEPQTKWIYYDLDSLLVFNWGILTDLAEYYNIQGIPTGIPATAIARDTEMPQATLPNLQIRKISQLVYVALIKTNVCSYDLLDQMTCLNHKVDEIKQLRAHLRRVRNLSPNNTLSEKYKISGAKKWPLRCWESFRVNLIEWGTDEHLEQTLSTLAAVYDDNTKSDLTRQSQLSPGDI</sequence>
<proteinExistence type="predicted"/>
<keyword evidence="3" id="KW-1185">Reference proteome</keyword>
<accession>A0AA39WTY8</accession>
<name>A0AA39WTY8_9PEZI</name>
<evidence type="ECO:0000313" key="2">
    <source>
        <dbReference type="EMBL" id="KAK0621550.1"/>
    </source>
</evidence>
<reference evidence="2" key="1">
    <citation type="submission" date="2023-06" db="EMBL/GenBank/DDBJ databases">
        <title>Genome-scale phylogeny and comparative genomics of the fungal order Sordariales.</title>
        <authorList>
            <consortium name="Lawrence Berkeley National Laboratory"/>
            <person name="Hensen N."/>
            <person name="Bonometti L."/>
            <person name="Westerberg I."/>
            <person name="Brannstrom I.O."/>
            <person name="Guillou S."/>
            <person name="Cros-Aarteil S."/>
            <person name="Calhoun S."/>
            <person name="Haridas S."/>
            <person name="Kuo A."/>
            <person name="Mondo S."/>
            <person name="Pangilinan J."/>
            <person name="Riley R."/>
            <person name="LaButti K."/>
            <person name="Andreopoulos B."/>
            <person name="Lipzen A."/>
            <person name="Chen C."/>
            <person name="Yanf M."/>
            <person name="Daum C."/>
            <person name="Ng V."/>
            <person name="Clum A."/>
            <person name="Steindorff A."/>
            <person name="Ohm R."/>
            <person name="Martin F."/>
            <person name="Silar P."/>
            <person name="Natvig D."/>
            <person name="Lalanne C."/>
            <person name="Gautier V."/>
            <person name="Ament-velasquez S.L."/>
            <person name="Kruys A."/>
            <person name="Hutchinson M.I."/>
            <person name="Powell A.J."/>
            <person name="Barry K."/>
            <person name="Miller A.N."/>
            <person name="Grigoriev I.V."/>
            <person name="Debuchy R."/>
            <person name="Gladieux P."/>
            <person name="Thoren M.H."/>
            <person name="Johannesson H."/>
        </authorList>
    </citation>
    <scope>NUCLEOTIDE SEQUENCE</scope>
    <source>
        <strain evidence="2">SMH3391-2</strain>
    </source>
</reference>
<dbReference type="AlphaFoldDB" id="A0AA39WTY8"/>
<gene>
    <name evidence="2" type="ORF">B0T17DRAFT_600389</name>
</gene>
<dbReference type="Proteomes" id="UP001174934">
    <property type="component" value="Unassembled WGS sequence"/>
</dbReference>
<dbReference type="EMBL" id="JAULSR010000004">
    <property type="protein sequence ID" value="KAK0621550.1"/>
    <property type="molecule type" value="Genomic_DNA"/>
</dbReference>